<dbReference type="AlphaFoldDB" id="X1U948"/>
<feature type="non-terminal residue" evidence="1">
    <location>
        <position position="1"/>
    </location>
</feature>
<feature type="non-terminal residue" evidence="1">
    <location>
        <position position="253"/>
    </location>
</feature>
<protein>
    <submittedName>
        <fullName evidence="1">Uncharacterized protein</fullName>
    </submittedName>
</protein>
<accession>X1U948</accession>
<proteinExistence type="predicted"/>
<organism evidence="1">
    <name type="scientific">marine sediment metagenome</name>
    <dbReference type="NCBI Taxonomy" id="412755"/>
    <lineage>
        <taxon>unclassified sequences</taxon>
        <taxon>metagenomes</taxon>
        <taxon>ecological metagenomes</taxon>
    </lineage>
</organism>
<comment type="caution">
    <text evidence="1">The sequence shown here is derived from an EMBL/GenBank/DDBJ whole genome shotgun (WGS) entry which is preliminary data.</text>
</comment>
<name>X1U948_9ZZZZ</name>
<evidence type="ECO:0000313" key="1">
    <source>
        <dbReference type="EMBL" id="GAJ14063.1"/>
    </source>
</evidence>
<sequence length="253" mass="29291">FFNDEVDLVVKVMADLCSVVIGGFRKDRFELKVAPRSYSVSRYPYEVGAAGRLRGYFRTMKKEDALLAEPQIVSLAKGLLSKEKYAEAEKLSKTLMGSSQDRDAARTTLASIVVPPPKRPIYYCQYEMQFLPYWSRDILRDLGDFVDMLVKAAVYERTNGADVFDRTLAQTIDQFEQHLPSHMQLVNWFRKYNQLLYSPKSASERVRYPDQHRFTVRETVLIIFVTMHLADKITAISRMAALVRQDKPMRLDR</sequence>
<reference evidence="1" key="1">
    <citation type="journal article" date="2014" name="Front. Microbiol.">
        <title>High frequency of phylogenetically diverse reductive dehalogenase-homologous genes in deep subseafloor sedimentary metagenomes.</title>
        <authorList>
            <person name="Kawai M."/>
            <person name="Futagami T."/>
            <person name="Toyoda A."/>
            <person name="Takaki Y."/>
            <person name="Nishi S."/>
            <person name="Hori S."/>
            <person name="Arai W."/>
            <person name="Tsubouchi T."/>
            <person name="Morono Y."/>
            <person name="Uchiyama I."/>
            <person name="Ito T."/>
            <person name="Fujiyama A."/>
            <person name="Inagaki F."/>
            <person name="Takami H."/>
        </authorList>
    </citation>
    <scope>NUCLEOTIDE SEQUENCE</scope>
    <source>
        <strain evidence="1">Expedition CK06-06</strain>
    </source>
</reference>
<dbReference type="EMBL" id="BARW01028548">
    <property type="protein sequence ID" value="GAJ14063.1"/>
    <property type="molecule type" value="Genomic_DNA"/>
</dbReference>
<gene>
    <name evidence="1" type="ORF">S12H4_46067</name>
</gene>